<organism evidence="1 2">
    <name type="scientific">Bacillus thuringiensis</name>
    <dbReference type="NCBI Taxonomy" id="1428"/>
    <lineage>
        <taxon>Bacteria</taxon>
        <taxon>Bacillati</taxon>
        <taxon>Bacillota</taxon>
        <taxon>Bacilli</taxon>
        <taxon>Bacillales</taxon>
        <taxon>Bacillaceae</taxon>
        <taxon>Bacillus</taxon>
        <taxon>Bacillus cereus group</taxon>
    </lineage>
</organism>
<reference evidence="1" key="2">
    <citation type="journal article" date="2021" name="J. Invertebr. Pathol.">
        <title>Molecular characterization of a Bacillus thuringiensis strain from Argentina, toxic against Lepidoptera and Coleoptera, based on its whole-genome and Cry protein analysis.</title>
        <authorList>
            <person name="Nicolas Lazarte J."/>
            <person name="Pia Valacco M."/>
            <person name="Moreno S."/>
            <person name="Salerno G.L."/>
            <person name="Beron C.M."/>
        </authorList>
    </citation>
    <scope>NUCLEOTIDE SEQUENCE</scope>
    <source>
        <strain evidence="1">FCC7</strain>
    </source>
</reference>
<protein>
    <submittedName>
        <fullName evidence="1">Uncharacterized protein</fullName>
    </submittedName>
</protein>
<dbReference type="GO" id="GO:0043571">
    <property type="term" value="P:maintenance of CRISPR repeat elements"/>
    <property type="evidence" value="ECO:0007669"/>
    <property type="project" value="InterPro"/>
</dbReference>
<dbReference type="EMBL" id="VIXF01000003">
    <property type="protein sequence ID" value="MBN9901122.1"/>
    <property type="molecule type" value="Genomic_DNA"/>
</dbReference>
<proteinExistence type="predicted"/>
<evidence type="ECO:0000313" key="1">
    <source>
        <dbReference type="EMBL" id="MBN9901122.1"/>
    </source>
</evidence>
<name>A0AAW4I156_BACTU</name>
<comment type="caution">
    <text evidence="1">The sequence shown here is derived from an EMBL/GenBank/DDBJ whole genome shotgun (WGS) entry which is preliminary data.</text>
</comment>
<dbReference type="AlphaFoldDB" id="A0AAW4I156"/>
<evidence type="ECO:0000313" key="2">
    <source>
        <dbReference type="Proteomes" id="UP000775627"/>
    </source>
</evidence>
<accession>A0AAW4I156</accession>
<gene>
    <name evidence="1" type="ORF">FME64_27785</name>
</gene>
<dbReference type="Proteomes" id="UP000775627">
    <property type="component" value="Unassembled WGS sequence"/>
</dbReference>
<reference evidence="1" key="1">
    <citation type="submission" date="2019-07" db="EMBL/GenBank/DDBJ databases">
        <authorList>
            <person name="Lazarte J.N."/>
            <person name="Poliero A."/>
            <person name="Beron C."/>
        </authorList>
    </citation>
    <scope>NUCLEOTIDE SEQUENCE</scope>
    <source>
        <strain evidence="1">FCC7</strain>
    </source>
</reference>
<sequence>MSAGVRGTASIHTETSVDPIDITSMQITKSINSDPEKDKVSHTMGMKHDVDLGAYIFYESIHMQ</sequence>